<dbReference type="RefSeq" id="XP_060330566.1">
    <property type="nucleotide sequence ID" value="XM_060469626.1"/>
</dbReference>
<accession>A0AA39KGB6</accession>
<dbReference type="GeneID" id="85353174"/>
<dbReference type="EMBL" id="JAUEPS010000018">
    <property type="protein sequence ID" value="KAK0458278.1"/>
    <property type="molecule type" value="Genomic_DNA"/>
</dbReference>
<evidence type="ECO:0000313" key="2">
    <source>
        <dbReference type="Proteomes" id="UP001175211"/>
    </source>
</evidence>
<evidence type="ECO:0000313" key="1">
    <source>
        <dbReference type="EMBL" id="KAK0458278.1"/>
    </source>
</evidence>
<protein>
    <submittedName>
        <fullName evidence="1">Uncharacterized protein</fullName>
    </submittedName>
</protein>
<reference evidence="1" key="1">
    <citation type="submission" date="2023-06" db="EMBL/GenBank/DDBJ databases">
        <authorList>
            <consortium name="Lawrence Berkeley National Laboratory"/>
            <person name="Ahrendt S."/>
            <person name="Sahu N."/>
            <person name="Indic B."/>
            <person name="Wong-Bajracharya J."/>
            <person name="Merenyi Z."/>
            <person name="Ke H.-M."/>
            <person name="Monk M."/>
            <person name="Kocsube S."/>
            <person name="Drula E."/>
            <person name="Lipzen A."/>
            <person name="Balint B."/>
            <person name="Henrissat B."/>
            <person name="Andreopoulos B."/>
            <person name="Martin F.M."/>
            <person name="Harder C.B."/>
            <person name="Rigling D."/>
            <person name="Ford K.L."/>
            <person name="Foster G.D."/>
            <person name="Pangilinan J."/>
            <person name="Papanicolaou A."/>
            <person name="Barry K."/>
            <person name="LaButti K."/>
            <person name="Viragh M."/>
            <person name="Koriabine M."/>
            <person name="Yan M."/>
            <person name="Riley R."/>
            <person name="Champramary S."/>
            <person name="Plett K.L."/>
            <person name="Tsai I.J."/>
            <person name="Slot J."/>
            <person name="Sipos G."/>
            <person name="Plett J."/>
            <person name="Nagy L.G."/>
            <person name="Grigoriev I.V."/>
        </authorList>
    </citation>
    <scope>NUCLEOTIDE SEQUENCE</scope>
    <source>
        <strain evidence="1">CCBAS 213</strain>
    </source>
</reference>
<gene>
    <name evidence="1" type="ORF">EV420DRAFT_1480012</name>
</gene>
<proteinExistence type="predicted"/>
<comment type="caution">
    <text evidence="1">The sequence shown here is derived from an EMBL/GenBank/DDBJ whole genome shotgun (WGS) entry which is preliminary data.</text>
</comment>
<keyword evidence="2" id="KW-1185">Reference proteome</keyword>
<dbReference type="Proteomes" id="UP001175211">
    <property type="component" value="Unassembled WGS sequence"/>
</dbReference>
<dbReference type="AlphaFoldDB" id="A0AA39KGB6"/>
<organism evidence="1 2">
    <name type="scientific">Armillaria tabescens</name>
    <name type="common">Ringless honey mushroom</name>
    <name type="synonym">Agaricus tabescens</name>
    <dbReference type="NCBI Taxonomy" id="1929756"/>
    <lineage>
        <taxon>Eukaryota</taxon>
        <taxon>Fungi</taxon>
        <taxon>Dikarya</taxon>
        <taxon>Basidiomycota</taxon>
        <taxon>Agaricomycotina</taxon>
        <taxon>Agaricomycetes</taxon>
        <taxon>Agaricomycetidae</taxon>
        <taxon>Agaricales</taxon>
        <taxon>Marasmiineae</taxon>
        <taxon>Physalacriaceae</taxon>
        <taxon>Desarmillaria</taxon>
    </lineage>
</organism>
<name>A0AA39KGB6_ARMTA</name>
<sequence length="214" mass="23891">MDPCRSFSLIFSGALKRVLLEPALFPTPTANGTSVPLFLGTAGALYACSALTQVPVQDSDSCRYLSIQGEFQCWGTFVPMSKFGCSASNEAATVESALLCSRIIEVLDVRIYRQRRSALGPGYSELPRNEMGGWSRGCAKLQNSEKTQWHTVNPVIFDRGYRSACRGIVVERTDRISLVKMVINWFRWKGAWRVEPPAYQWSHPMLDALAMIDD</sequence>